<dbReference type="Pfam" id="PF13508">
    <property type="entry name" value="Acetyltransf_7"/>
    <property type="match status" value="1"/>
</dbReference>
<evidence type="ECO:0000313" key="5">
    <source>
        <dbReference type="Proteomes" id="UP001057998"/>
    </source>
</evidence>
<dbReference type="PANTHER" id="PTHR43877">
    <property type="entry name" value="AMINOALKYLPHOSPHONATE N-ACETYLTRANSFERASE-RELATED-RELATED"/>
    <property type="match status" value="1"/>
</dbReference>
<protein>
    <submittedName>
        <fullName evidence="4">GNAT family N-acetyltransferase</fullName>
    </submittedName>
</protein>
<dbReference type="Gene3D" id="3.40.630.30">
    <property type="match status" value="1"/>
</dbReference>
<keyword evidence="2" id="KW-0012">Acyltransferase</keyword>
<evidence type="ECO:0000256" key="1">
    <source>
        <dbReference type="ARBA" id="ARBA00022679"/>
    </source>
</evidence>
<evidence type="ECO:0000313" key="4">
    <source>
        <dbReference type="EMBL" id="UTV30343.1"/>
    </source>
</evidence>
<reference evidence="4" key="1">
    <citation type="submission" date="2022-07" db="EMBL/GenBank/DDBJ databases">
        <title>Genome sequencing of Photobacterium atrarenae GJH2-4.</title>
        <authorList>
            <person name="Park S.-J."/>
        </authorList>
    </citation>
    <scope>NUCLEOTIDE SEQUENCE</scope>
    <source>
        <strain evidence="4">GJH2-4</strain>
    </source>
</reference>
<keyword evidence="5" id="KW-1185">Reference proteome</keyword>
<sequence>MTQKSWQIRQACQADADRLTQCMHHAYRQLNAAYGGQALPPMQVDYAEEIRLYPVWVAYAGDTLVGGLILIHEQDYTTIANVAVHPDFQGYGLGRGLIEFAQQQAAQHGHQALRLVTHQAFTENINLYTYLGWKVDKHQENKIFMTKTLPTTNVVGSTS</sequence>
<dbReference type="InterPro" id="IPR000182">
    <property type="entry name" value="GNAT_dom"/>
</dbReference>
<dbReference type="SUPFAM" id="SSF55729">
    <property type="entry name" value="Acyl-CoA N-acyltransferases (Nat)"/>
    <property type="match status" value="1"/>
</dbReference>
<proteinExistence type="predicted"/>
<evidence type="ECO:0000256" key="2">
    <source>
        <dbReference type="ARBA" id="ARBA00023315"/>
    </source>
</evidence>
<dbReference type="CDD" id="cd04301">
    <property type="entry name" value="NAT_SF"/>
    <property type="match status" value="1"/>
</dbReference>
<accession>A0ABY5GPY2</accession>
<dbReference type="InterPro" id="IPR050832">
    <property type="entry name" value="Bact_Acetyltransf"/>
</dbReference>
<organism evidence="4 5">
    <name type="scientific">Photobacterium atrarenae</name>
    <dbReference type="NCBI Taxonomy" id="865757"/>
    <lineage>
        <taxon>Bacteria</taxon>
        <taxon>Pseudomonadati</taxon>
        <taxon>Pseudomonadota</taxon>
        <taxon>Gammaproteobacteria</taxon>
        <taxon>Vibrionales</taxon>
        <taxon>Vibrionaceae</taxon>
        <taxon>Photobacterium</taxon>
    </lineage>
</organism>
<dbReference type="InterPro" id="IPR016181">
    <property type="entry name" value="Acyl_CoA_acyltransferase"/>
</dbReference>
<dbReference type="Proteomes" id="UP001057998">
    <property type="component" value="Chromosome 2"/>
</dbReference>
<evidence type="ECO:0000259" key="3">
    <source>
        <dbReference type="PROSITE" id="PS51186"/>
    </source>
</evidence>
<keyword evidence="1" id="KW-0808">Transferase</keyword>
<name>A0ABY5GPY2_9GAMM</name>
<feature type="domain" description="N-acetyltransferase" evidence="3">
    <location>
        <begin position="14"/>
        <end position="150"/>
    </location>
</feature>
<dbReference type="EMBL" id="CP101509">
    <property type="protein sequence ID" value="UTV30343.1"/>
    <property type="molecule type" value="Genomic_DNA"/>
</dbReference>
<gene>
    <name evidence="4" type="ORF">NNL38_17340</name>
</gene>
<dbReference type="PROSITE" id="PS51186">
    <property type="entry name" value="GNAT"/>
    <property type="match status" value="1"/>
</dbReference>
<dbReference type="RefSeq" id="WP_255391690.1">
    <property type="nucleotide sequence ID" value="NZ_CP101509.1"/>
</dbReference>